<keyword evidence="1" id="KW-0813">Transport</keyword>
<evidence type="ECO:0000256" key="4">
    <source>
        <dbReference type="ARBA" id="ARBA00022737"/>
    </source>
</evidence>
<evidence type="ECO:0000256" key="5">
    <source>
        <dbReference type="ARBA" id="ARBA00022741"/>
    </source>
</evidence>
<evidence type="ECO:0000256" key="1">
    <source>
        <dbReference type="ARBA" id="ARBA00022448"/>
    </source>
</evidence>
<keyword evidence="4" id="KW-0677">Repeat</keyword>
<evidence type="ECO:0000313" key="9">
    <source>
        <dbReference type="EMBL" id="SOS37102.1"/>
    </source>
</evidence>
<dbReference type="InterPro" id="IPR050107">
    <property type="entry name" value="ABC_carbohydrate_import_ATPase"/>
</dbReference>
<keyword evidence="2" id="KW-1003">Cell membrane</keyword>
<dbReference type="SUPFAM" id="SSF52540">
    <property type="entry name" value="P-loop containing nucleoside triphosphate hydrolases"/>
    <property type="match status" value="1"/>
</dbReference>
<dbReference type="InterPro" id="IPR027417">
    <property type="entry name" value="P-loop_NTPase"/>
</dbReference>
<dbReference type="PANTHER" id="PTHR43790:SF1">
    <property type="entry name" value="XYLOSE IMPORT ATP-BINDING PROTEIN XYLG"/>
    <property type="match status" value="1"/>
</dbReference>
<reference evidence="9 10" key="1">
    <citation type="submission" date="2017-11" db="EMBL/GenBank/DDBJ databases">
        <authorList>
            <person name="Han C.G."/>
        </authorList>
    </citation>
    <scope>NUCLEOTIDE SEQUENCE [LARGE SCALE GENOMIC DNA]</scope>
    <source>
        <strain evidence="9">CFBP3840</strain>
    </source>
</reference>
<protein>
    <submittedName>
        <fullName evidence="9">Uncharacterized protein</fullName>
    </submittedName>
</protein>
<keyword evidence="8" id="KW-0472">Membrane</keyword>
<evidence type="ECO:0000256" key="2">
    <source>
        <dbReference type="ARBA" id="ARBA00022475"/>
    </source>
</evidence>
<dbReference type="EMBL" id="LT963409">
    <property type="protein sequence ID" value="SOS37102.1"/>
    <property type="molecule type" value="Genomic_DNA"/>
</dbReference>
<dbReference type="RefSeq" id="WP_269460204.1">
    <property type="nucleotide sequence ID" value="NZ_LT963409.1"/>
</dbReference>
<dbReference type="AlphaFoldDB" id="A0A2K4WMH6"/>
<keyword evidence="6" id="KW-0067">ATP-binding</keyword>
<evidence type="ECO:0000256" key="7">
    <source>
        <dbReference type="ARBA" id="ARBA00022967"/>
    </source>
</evidence>
<proteinExistence type="predicted"/>
<organism evidence="9 10">
    <name type="scientific">Pseudomonas syringae</name>
    <dbReference type="NCBI Taxonomy" id="317"/>
    <lineage>
        <taxon>Bacteria</taxon>
        <taxon>Pseudomonadati</taxon>
        <taxon>Pseudomonadota</taxon>
        <taxon>Gammaproteobacteria</taxon>
        <taxon>Pseudomonadales</taxon>
        <taxon>Pseudomonadaceae</taxon>
        <taxon>Pseudomonas</taxon>
    </lineage>
</organism>
<accession>A0A2K4WMH6</accession>
<sequence length="100" mass="11109">MIFEIGQDCYANPQLLMTNRQSALGHFSIGRVGQFSISADNQVVSEGRCVVMISSEMAELLGTCDRIYVLNEGRFVGEFTIAEASQEKIMQAIMKNEVIQ</sequence>
<keyword evidence="7" id="KW-1278">Translocase</keyword>
<dbReference type="PANTHER" id="PTHR43790">
    <property type="entry name" value="CARBOHYDRATE TRANSPORT ATP-BINDING PROTEIN MG119-RELATED"/>
    <property type="match status" value="1"/>
</dbReference>
<evidence type="ECO:0000256" key="8">
    <source>
        <dbReference type="ARBA" id="ARBA00023136"/>
    </source>
</evidence>
<evidence type="ECO:0000256" key="3">
    <source>
        <dbReference type="ARBA" id="ARBA00022597"/>
    </source>
</evidence>
<gene>
    <name evidence="9" type="ORF">CFBP3840_00018</name>
</gene>
<name>A0A2K4WMH6_PSESX</name>
<dbReference type="Proteomes" id="UP000238095">
    <property type="component" value="Chromosome 1"/>
</dbReference>
<keyword evidence="5" id="KW-0547">Nucleotide-binding</keyword>
<keyword evidence="3" id="KW-0762">Sugar transport</keyword>
<evidence type="ECO:0000313" key="10">
    <source>
        <dbReference type="Proteomes" id="UP000238095"/>
    </source>
</evidence>
<dbReference type="GO" id="GO:0005524">
    <property type="term" value="F:ATP binding"/>
    <property type="evidence" value="ECO:0007669"/>
    <property type="project" value="UniProtKB-KW"/>
</dbReference>
<evidence type="ECO:0000256" key="6">
    <source>
        <dbReference type="ARBA" id="ARBA00022840"/>
    </source>
</evidence>
<dbReference type="Gene3D" id="3.40.50.300">
    <property type="entry name" value="P-loop containing nucleotide triphosphate hydrolases"/>
    <property type="match status" value="1"/>
</dbReference>